<dbReference type="GO" id="GO:0004534">
    <property type="term" value="F:5'-3' RNA exonuclease activity"/>
    <property type="evidence" value="ECO:0007669"/>
    <property type="project" value="TreeGrafter"/>
</dbReference>
<dbReference type="OrthoDB" id="9808747at2"/>
<name>A0A2P7S8X3_9HYPH</name>
<protein>
    <submittedName>
        <fullName evidence="2">Phosphotransferase</fullName>
    </submittedName>
</protein>
<reference evidence="2 3" key="1">
    <citation type="submission" date="2018-03" db="EMBL/GenBank/DDBJ databases">
        <title>The draft genome of Mesorhizobium soli JCM 19897.</title>
        <authorList>
            <person name="Li L."/>
            <person name="Liu L."/>
            <person name="Liang L."/>
            <person name="Wang T."/>
            <person name="Zhang X."/>
        </authorList>
    </citation>
    <scope>NUCLEOTIDE SEQUENCE [LARGE SCALE GENOMIC DNA]</scope>
    <source>
        <strain evidence="2 3">JCM 19897</strain>
    </source>
</reference>
<proteinExistence type="predicted"/>
<dbReference type="EMBL" id="PXYL01000009">
    <property type="protein sequence ID" value="PSJ58948.1"/>
    <property type="molecule type" value="Genomic_DNA"/>
</dbReference>
<dbReference type="GO" id="GO:0035312">
    <property type="term" value="F:5'-3' DNA exonuclease activity"/>
    <property type="evidence" value="ECO:0007669"/>
    <property type="project" value="TreeGrafter"/>
</dbReference>
<evidence type="ECO:0000313" key="2">
    <source>
        <dbReference type="EMBL" id="PSJ58948.1"/>
    </source>
</evidence>
<dbReference type="PANTHER" id="PTHR42924">
    <property type="entry name" value="EXONUCLEASE"/>
    <property type="match status" value="1"/>
</dbReference>
<feature type="domain" description="Polymerase/histidinol phosphatase N-terminal" evidence="1">
    <location>
        <begin position="16"/>
        <end position="83"/>
    </location>
</feature>
<accession>A0A2P7S8X3</accession>
<dbReference type="AlphaFoldDB" id="A0A2P7S8X3"/>
<dbReference type="SMART" id="SM00481">
    <property type="entry name" value="POLIIIAc"/>
    <property type="match status" value="1"/>
</dbReference>
<keyword evidence="3" id="KW-1185">Reference proteome</keyword>
<gene>
    <name evidence="2" type="ORF">C7I85_18535</name>
</gene>
<dbReference type="Gene3D" id="3.20.20.140">
    <property type="entry name" value="Metal-dependent hydrolases"/>
    <property type="match status" value="1"/>
</dbReference>
<dbReference type="SUPFAM" id="SSF89550">
    <property type="entry name" value="PHP domain-like"/>
    <property type="match status" value="1"/>
</dbReference>
<evidence type="ECO:0000259" key="1">
    <source>
        <dbReference type="SMART" id="SM00481"/>
    </source>
</evidence>
<dbReference type="InterPro" id="IPR003141">
    <property type="entry name" value="Pol/His_phosphatase_N"/>
</dbReference>
<organism evidence="2 3">
    <name type="scientific">Pseudaminobacter soli</name>
    <name type="common">ex Li et al. 2025</name>
    <dbReference type="NCBI Taxonomy" id="1295366"/>
    <lineage>
        <taxon>Bacteria</taxon>
        <taxon>Pseudomonadati</taxon>
        <taxon>Pseudomonadota</taxon>
        <taxon>Alphaproteobacteria</taxon>
        <taxon>Hyphomicrobiales</taxon>
        <taxon>Phyllobacteriaceae</taxon>
        <taxon>Pseudaminobacter</taxon>
    </lineage>
</organism>
<dbReference type="Proteomes" id="UP000240653">
    <property type="component" value="Unassembled WGS sequence"/>
</dbReference>
<keyword evidence="2" id="KW-0808">Transferase</keyword>
<dbReference type="NCBIfam" id="NF038032">
    <property type="entry name" value="CehA_McbA_metalo"/>
    <property type="match status" value="1"/>
</dbReference>
<dbReference type="PANTHER" id="PTHR42924:SF11">
    <property type="entry name" value="POLYMERASE_HISTIDINOL PHOSPHATASE N-TERMINAL DOMAIN-CONTAINING PROTEIN"/>
    <property type="match status" value="1"/>
</dbReference>
<evidence type="ECO:0000313" key="3">
    <source>
        <dbReference type="Proteomes" id="UP000240653"/>
    </source>
</evidence>
<dbReference type="InterPro" id="IPR052018">
    <property type="entry name" value="PHP_domain"/>
</dbReference>
<dbReference type="RefSeq" id="WP_106725481.1">
    <property type="nucleotide sequence ID" value="NZ_PXYL01000009.1"/>
</dbReference>
<dbReference type="GO" id="GO:0016740">
    <property type="term" value="F:transferase activity"/>
    <property type="evidence" value="ECO:0007669"/>
    <property type="project" value="UniProtKB-KW"/>
</dbReference>
<comment type="caution">
    <text evidence="2">The sequence shown here is derived from an EMBL/GenBank/DDBJ whole genome shotgun (WGS) entry which is preliminary data.</text>
</comment>
<sequence>MSSVAPFSLPGRFLRGNIHTHTTRSDGALSVEDVIKAYRNSGYDFLSITDHFLKQFDFPITDTRAFSDENFTMLLGAEVHAPRTEVSDIWHLVAVGLPLDFAPTSPDEDGPALARRAKAAGAFVGIAHPGWYSLSLADAETLVDAAHSVEIYNHGCQVMHDKGHGAYLLDGLLDKGYRLTTYACDDAHFKAADFGGGWIELKAETNSPEHILEALKNGHFYSTQGPRIDDIDVTEDRVEVRCSPASRVLVAGQGYLMSHSSGISMTRTAVSLAPLEKSPWLRVIAIDDTGRSAWSNPIWK</sequence>
<dbReference type="InterPro" id="IPR016195">
    <property type="entry name" value="Pol/histidinol_Pase-like"/>
</dbReference>